<keyword evidence="3" id="KW-1185">Reference proteome</keyword>
<dbReference type="PANTHER" id="PTHR43539">
    <property type="entry name" value="FLAVIN-BINDING MONOOXYGENASE-LIKE PROTEIN (AFU_ORTHOLOGUE AFUA_4G09220)"/>
    <property type="match status" value="1"/>
</dbReference>
<sequence>MNHKEQAYDLIIIGGGQSALACGYYLRRTNIKYLILDDQEKCGGAWLHAWNSLTLFSPAEHSSLPGWLMPKSHNQFPAKEEVIQYIGEYEKRYQLPVQRPVNVKEVLKENESFHIISDKGSFYSKAVISATGTWGHPFIPEIPGQQKFKGEQLHSANYKTPEDFKGKKVLVVGEGNSGAQILAEVSKVAKTVWTTRKTPEFLPDDVDGRVLFDQASARYYAEKKGEKFDASKYNLGNIVMVPSVQEARERNILRSNGQFKAFTEFGVLWENGEEEAFDAVIWCTGFGYATNHLNKIVSTDERGKITTKGTHSVEERGLWLVGYGGWTGFASATLIGVGRSARETIKEVEEYLKNRK</sequence>
<dbReference type="EMBL" id="JAEQBW010000005">
    <property type="protein sequence ID" value="MBK6265949.1"/>
    <property type="molecule type" value="Genomic_DNA"/>
</dbReference>
<evidence type="ECO:0000256" key="1">
    <source>
        <dbReference type="ARBA" id="ARBA00023002"/>
    </source>
</evidence>
<dbReference type="RefSeq" id="WP_201431621.1">
    <property type="nucleotide sequence ID" value="NZ_JAEQBW010000005.1"/>
</dbReference>
<keyword evidence="1" id="KW-0560">Oxidoreductase</keyword>
<dbReference type="GO" id="GO:0050660">
    <property type="term" value="F:flavin adenine dinucleotide binding"/>
    <property type="evidence" value="ECO:0007669"/>
    <property type="project" value="TreeGrafter"/>
</dbReference>
<reference evidence="2" key="1">
    <citation type="submission" date="2021-01" db="EMBL/GenBank/DDBJ databases">
        <title>Marivirga aurantiaca sp. nov., isolated from intertidal surface sediments.</title>
        <authorList>
            <person name="Zhang M."/>
        </authorList>
    </citation>
    <scope>NUCLEOTIDE SEQUENCE</scope>
    <source>
        <strain evidence="2">S37H4</strain>
    </source>
</reference>
<dbReference type="SUPFAM" id="SSF51905">
    <property type="entry name" value="FAD/NAD(P)-binding domain"/>
    <property type="match status" value="2"/>
</dbReference>
<dbReference type="Pfam" id="PF13738">
    <property type="entry name" value="Pyr_redox_3"/>
    <property type="match status" value="1"/>
</dbReference>
<evidence type="ECO:0000313" key="2">
    <source>
        <dbReference type="EMBL" id="MBK6265949.1"/>
    </source>
</evidence>
<dbReference type="Proteomes" id="UP000611723">
    <property type="component" value="Unassembled WGS sequence"/>
</dbReference>
<dbReference type="Gene3D" id="3.50.50.60">
    <property type="entry name" value="FAD/NAD(P)-binding domain"/>
    <property type="match status" value="1"/>
</dbReference>
<dbReference type="InterPro" id="IPR050982">
    <property type="entry name" value="Auxin_biosynth/cation_transpt"/>
</dbReference>
<protein>
    <submittedName>
        <fullName evidence="2">NAD(P)/FAD-dependent oxidoreductase</fullName>
    </submittedName>
</protein>
<gene>
    <name evidence="2" type="ORF">JKA74_12980</name>
</gene>
<organism evidence="2 3">
    <name type="scientific">Marivirga aurantiaca</name>
    <dbReference type="NCBI Taxonomy" id="2802615"/>
    <lineage>
        <taxon>Bacteria</taxon>
        <taxon>Pseudomonadati</taxon>
        <taxon>Bacteroidota</taxon>
        <taxon>Cytophagia</taxon>
        <taxon>Cytophagales</taxon>
        <taxon>Marivirgaceae</taxon>
        <taxon>Marivirga</taxon>
    </lineage>
</organism>
<proteinExistence type="predicted"/>
<accession>A0A934WZA2</accession>
<dbReference type="PANTHER" id="PTHR43539:SF78">
    <property type="entry name" value="FLAVIN-CONTAINING MONOOXYGENASE"/>
    <property type="match status" value="1"/>
</dbReference>
<name>A0A934WZA2_9BACT</name>
<comment type="caution">
    <text evidence="2">The sequence shown here is derived from an EMBL/GenBank/DDBJ whole genome shotgun (WGS) entry which is preliminary data.</text>
</comment>
<dbReference type="NCBIfam" id="NF040505">
    <property type="entry name" value="ArsO_flavin_mono"/>
    <property type="match status" value="1"/>
</dbReference>
<dbReference type="AlphaFoldDB" id="A0A934WZA2"/>
<dbReference type="PROSITE" id="PS51257">
    <property type="entry name" value="PROKAR_LIPOPROTEIN"/>
    <property type="match status" value="1"/>
</dbReference>
<evidence type="ECO:0000313" key="3">
    <source>
        <dbReference type="Proteomes" id="UP000611723"/>
    </source>
</evidence>
<dbReference type="GO" id="GO:0004497">
    <property type="term" value="F:monooxygenase activity"/>
    <property type="evidence" value="ECO:0007669"/>
    <property type="project" value="TreeGrafter"/>
</dbReference>
<dbReference type="InterPro" id="IPR036188">
    <property type="entry name" value="FAD/NAD-bd_sf"/>
</dbReference>
<dbReference type="PRINTS" id="PR00469">
    <property type="entry name" value="PNDRDTASEII"/>
</dbReference>